<feature type="domain" description="Myb-like" evidence="14">
    <location>
        <begin position="406"/>
        <end position="456"/>
    </location>
</feature>
<feature type="domain" description="HTH myb-type" evidence="15">
    <location>
        <begin position="406"/>
        <end position="460"/>
    </location>
</feature>
<feature type="region of interest" description="Disordered" evidence="12">
    <location>
        <begin position="510"/>
        <end position="574"/>
    </location>
</feature>
<evidence type="ECO:0000313" key="16">
    <source>
        <dbReference type="EMBL" id="OJJ64078.1"/>
    </source>
</evidence>
<evidence type="ECO:0000256" key="1">
    <source>
        <dbReference type="ARBA" id="ARBA00010092"/>
    </source>
</evidence>
<dbReference type="EC" id="3.1.1.117" evidence="11"/>
<dbReference type="PANTHER" id="PTHR46621:SF1">
    <property type="entry name" value="SNRNA-ACTIVATING PROTEIN COMPLEX SUBUNIT 4"/>
    <property type="match status" value="1"/>
</dbReference>
<evidence type="ECO:0000313" key="17">
    <source>
        <dbReference type="Proteomes" id="UP000184356"/>
    </source>
</evidence>
<dbReference type="EMBL" id="KV878582">
    <property type="protein sequence ID" value="OJJ64078.1"/>
    <property type="molecule type" value="Genomic_DNA"/>
</dbReference>
<keyword evidence="7" id="KW-0804">Transcription</keyword>
<reference evidence="17" key="1">
    <citation type="journal article" date="2017" name="Genome Biol.">
        <title>Comparative genomics reveals high biological diversity and specific adaptations in the industrially and medically important fungal genus Aspergillus.</title>
        <authorList>
            <person name="de Vries R.P."/>
            <person name="Riley R."/>
            <person name="Wiebenga A."/>
            <person name="Aguilar-Osorio G."/>
            <person name="Amillis S."/>
            <person name="Uchima C.A."/>
            <person name="Anderluh G."/>
            <person name="Asadollahi M."/>
            <person name="Askin M."/>
            <person name="Barry K."/>
            <person name="Battaglia E."/>
            <person name="Bayram O."/>
            <person name="Benocci T."/>
            <person name="Braus-Stromeyer S.A."/>
            <person name="Caldana C."/>
            <person name="Canovas D."/>
            <person name="Cerqueira G.C."/>
            <person name="Chen F."/>
            <person name="Chen W."/>
            <person name="Choi C."/>
            <person name="Clum A."/>
            <person name="Dos Santos R.A."/>
            <person name="Damasio A.R."/>
            <person name="Diallinas G."/>
            <person name="Emri T."/>
            <person name="Fekete E."/>
            <person name="Flipphi M."/>
            <person name="Freyberg S."/>
            <person name="Gallo A."/>
            <person name="Gournas C."/>
            <person name="Habgood R."/>
            <person name="Hainaut M."/>
            <person name="Harispe M.L."/>
            <person name="Henrissat B."/>
            <person name="Hilden K.S."/>
            <person name="Hope R."/>
            <person name="Hossain A."/>
            <person name="Karabika E."/>
            <person name="Karaffa L."/>
            <person name="Karanyi Z."/>
            <person name="Krasevec N."/>
            <person name="Kuo A."/>
            <person name="Kusch H."/>
            <person name="LaButti K."/>
            <person name="Lagendijk E.L."/>
            <person name="Lapidus A."/>
            <person name="Levasseur A."/>
            <person name="Lindquist E."/>
            <person name="Lipzen A."/>
            <person name="Logrieco A.F."/>
            <person name="MacCabe A."/>
            <person name="Maekelae M.R."/>
            <person name="Malavazi I."/>
            <person name="Melin P."/>
            <person name="Meyer V."/>
            <person name="Mielnichuk N."/>
            <person name="Miskei M."/>
            <person name="Molnar A.P."/>
            <person name="Mule G."/>
            <person name="Ngan C.Y."/>
            <person name="Orejas M."/>
            <person name="Orosz E."/>
            <person name="Ouedraogo J.P."/>
            <person name="Overkamp K.M."/>
            <person name="Park H.-S."/>
            <person name="Perrone G."/>
            <person name="Piumi F."/>
            <person name="Punt P.J."/>
            <person name="Ram A.F."/>
            <person name="Ramon A."/>
            <person name="Rauscher S."/>
            <person name="Record E."/>
            <person name="Riano-Pachon D.M."/>
            <person name="Robert V."/>
            <person name="Roehrig J."/>
            <person name="Ruller R."/>
            <person name="Salamov A."/>
            <person name="Salih N.S."/>
            <person name="Samson R.A."/>
            <person name="Sandor E."/>
            <person name="Sanguinetti M."/>
            <person name="Schuetze T."/>
            <person name="Sepcic K."/>
            <person name="Shelest E."/>
            <person name="Sherlock G."/>
            <person name="Sophianopoulou V."/>
            <person name="Squina F.M."/>
            <person name="Sun H."/>
            <person name="Susca A."/>
            <person name="Todd R.B."/>
            <person name="Tsang A."/>
            <person name="Unkles S.E."/>
            <person name="van de Wiele N."/>
            <person name="van Rossen-Uffink D."/>
            <person name="Oliveira J.V."/>
            <person name="Vesth T.C."/>
            <person name="Visser J."/>
            <person name="Yu J.-H."/>
            <person name="Zhou M."/>
            <person name="Andersen M.R."/>
            <person name="Archer D.B."/>
            <person name="Baker S.E."/>
            <person name="Benoit I."/>
            <person name="Brakhage A.A."/>
            <person name="Braus G.H."/>
            <person name="Fischer R."/>
            <person name="Frisvad J.C."/>
            <person name="Goldman G.H."/>
            <person name="Houbraken J."/>
            <person name="Oakley B."/>
            <person name="Pocsi I."/>
            <person name="Scazzocchio C."/>
            <person name="Seiboth B."/>
            <person name="vanKuyk P.A."/>
            <person name="Wortman J."/>
            <person name="Dyer P.S."/>
            <person name="Grigoriev I.V."/>
        </authorList>
    </citation>
    <scope>NUCLEOTIDE SEQUENCE [LARGE SCALE GENOMIC DNA]</scope>
    <source>
        <strain evidence="17">CBS 593.65</strain>
    </source>
</reference>
<keyword evidence="4" id="KW-0378">Hydrolase</keyword>
<dbReference type="GO" id="GO:0001006">
    <property type="term" value="F:RNA polymerase III type 3 promoter sequence-specific DNA binding"/>
    <property type="evidence" value="ECO:0007669"/>
    <property type="project" value="TreeGrafter"/>
</dbReference>
<evidence type="ECO:0000256" key="9">
    <source>
        <dbReference type="ARBA" id="ARBA00023242"/>
    </source>
</evidence>
<dbReference type="GO" id="GO:0046274">
    <property type="term" value="P:lignin catabolic process"/>
    <property type="evidence" value="ECO:0007669"/>
    <property type="project" value="UniProtKB-KW"/>
</dbReference>
<dbReference type="InterPro" id="IPR001005">
    <property type="entry name" value="SANT/Myb"/>
</dbReference>
<evidence type="ECO:0000256" key="8">
    <source>
        <dbReference type="ARBA" id="ARBA00023185"/>
    </source>
</evidence>
<dbReference type="GO" id="GO:0019185">
    <property type="term" value="C:snRNA-activating protein complex"/>
    <property type="evidence" value="ECO:0007669"/>
    <property type="project" value="TreeGrafter"/>
</dbReference>
<dbReference type="GO" id="GO:0042795">
    <property type="term" value="P:snRNA transcription by RNA polymerase II"/>
    <property type="evidence" value="ECO:0007669"/>
    <property type="project" value="TreeGrafter"/>
</dbReference>
<keyword evidence="6" id="KW-0238">DNA-binding</keyword>
<sequence length="757" mass="81763">MASICKLILTLALNFLLVQAQCPSLPSSPSLQTIATLPDPFSWYPAQEGRVSSTDDWECRRSHITALIQQLELGEKPPTPSAITTTLSSNTLSITASESGKSISFDVDISYPTSGAGNNGSYPAIIAYGGLSLPLPEGIATITFPNDLIAEQTDTSSRGKGLFYDLYGPDHSASAMTAWAWGVSVLIDALEESGSTTTVNIDTARLAITGCSRNGKGALVAGAFDDRIALTIPQESGTGGSGCWRLADAEDAESGAGSVQTASQIVTENVWFSTSFEGYVDDVTSLPFDHHMLAGLIAPRALLSIDNAGYEWLGPWSSLGCMQAARGVWEALGVQDRMGYSLASDHSHCQFPEEQSGDLDVFLRRFLLGEEGVDTDVEKDYPGLGFDRDAWVEWGDCRKRWFHSLDPSLRKGRWTVEEDRLLLDAYQRLGPAWKEIAALIAGRKDDQCSKRYNDILNPSVRNRLEDWSPHEDRYLTAKVAELGNKWAVIAAGLPGRPPLTCRNRWRKLARASQKERVQTRSVGGDSATSNNETELASVSVSTPVAATPMTTTSTSTSTTTSASTLVSSSRRESRRVVTPGPAFGCVITSPLALEGGDALPGTLFETRDATAVSGSGTGELSTVATGNLYSLPQLEAEEAFTPLDGDAADAFIQSLDLFNDQGDGGWNMNIHPALGLEADVGQPQQTIQGNEGSIPAPLSAETATDSVEEAVREALAPFTQQHPGNRAGMQQQQHYTHHVHVHHHYHHYHYHHHRYQS</sequence>
<dbReference type="PROSITE" id="PS51294">
    <property type="entry name" value="HTH_MYB"/>
    <property type="match status" value="2"/>
</dbReference>
<dbReference type="RefSeq" id="XP_040707884.1">
    <property type="nucleotide sequence ID" value="XM_040850251.1"/>
</dbReference>
<dbReference type="GO" id="GO:0042796">
    <property type="term" value="P:snRNA transcription by RNA polymerase III"/>
    <property type="evidence" value="ECO:0007669"/>
    <property type="project" value="TreeGrafter"/>
</dbReference>
<protein>
    <recommendedName>
        <fullName evidence="11">(4-O-methyl)-D-glucuronate--lignin esterase</fullName>
        <ecNumber evidence="11">3.1.1.117</ecNumber>
    </recommendedName>
</protein>
<comment type="similarity">
    <text evidence="1">Belongs to the carbohydrate esterase 15 (CE15) family.</text>
</comment>
<keyword evidence="2" id="KW-0719">Serine esterase</keyword>
<dbReference type="GO" id="GO:0000978">
    <property type="term" value="F:RNA polymerase II cis-regulatory region sequence-specific DNA binding"/>
    <property type="evidence" value="ECO:0007669"/>
    <property type="project" value="TreeGrafter"/>
</dbReference>
<dbReference type="InterPro" id="IPR017930">
    <property type="entry name" value="Myb_dom"/>
</dbReference>
<keyword evidence="3 13" id="KW-0732">Signal</keyword>
<accession>A0A1L9TXI5</accession>
<dbReference type="SUPFAM" id="SSF53474">
    <property type="entry name" value="alpha/beta-Hydrolases"/>
    <property type="match status" value="1"/>
</dbReference>
<feature type="domain" description="HTH myb-type" evidence="15">
    <location>
        <begin position="467"/>
        <end position="513"/>
    </location>
</feature>
<evidence type="ECO:0000256" key="2">
    <source>
        <dbReference type="ARBA" id="ARBA00022487"/>
    </source>
</evidence>
<evidence type="ECO:0000256" key="4">
    <source>
        <dbReference type="ARBA" id="ARBA00022801"/>
    </source>
</evidence>
<dbReference type="GeneID" id="63766324"/>
<evidence type="ECO:0000256" key="13">
    <source>
        <dbReference type="SAM" id="SignalP"/>
    </source>
</evidence>
<dbReference type="InterPro" id="IPR051575">
    <property type="entry name" value="Myb-like_DNA-bd"/>
</dbReference>
<evidence type="ECO:0000256" key="12">
    <source>
        <dbReference type="SAM" id="MobiDB-lite"/>
    </source>
</evidence>
<keyword evidence="9" id="KW-0539">Nucleus</keyword>
<feature type="compositionally biased region" description="Low complexity" evidence="12">
    <location>
        <begin position="540"/>
        <end position="568"/>
    </location>
</feature>
<dbReference type="SMART" id="SM00717">
    <property type="entry name" value="SANT"/>
    <property type="match status" value="2"/>
</dbReference>
<evidence type="ECO:0000259" key="14">
    <source>
        <dbReference type="PROSITE" id="PS50090"/>
    </source>
</evidence>
<dbReference type="Gene3D" id="1.10.10.60">
    <property type="entry name" value="Homeodomain-like"/>
    <property type="match status" value="2"/>
</dbReference>
<dbReference type="InterPro" id="IPR029058">
    <property type="entry name" value="AB_hydrolase_fold"/>
</dbReference>
<dbReference type="Pfam" id="PF22244">
    <property type="entry name" value="GCE_fung"/>
    <property type="match status" value="1"/>
</dbReference>
<evidence type="ECO:0000256" key="5">
    <source>
        <dbReference type="ARBA" id="ARBA00023015"/>
    </source>
</evidence>
<feature type="domain" description="Myb-like" evidence="14">
    <location>
        <begin position="467"/>
        <end position="509"/>
    </location>
</feature>
<feature type="chain" id="PRO_5009887684" description="(4-O-methyl)-D-glucuronate--lignin esterase" evidence="13">
    <location>
        <begin position="21"/>
        <end position="757"/>
    </location>
</feature>
<dbReference type="AlphaFoldDB" id="A0A1L9TXI5"/>
<feature type="compositionally biased region" description="Polar residues" evidence="12">
    <location>
        <begin position="526"/>
        <end position="539"/>
    </location>
</feature>
<evidence type="ECO:0000256" key="7">
    <source>
        <dbReference type="ARBA" id="ARBA00023163"/>
    </source>
</evidence>
<dbReference type="Pfam" id="PF00249">
    <property type="entry name" value="Myb_DNA-binding"/>
    <property type="match status" value="2"/>
</dbReference>
<dbReference type="SUPFAM" id="SSF46689">
    <property type="entry name" value="Homeodomain-like"/>
    <property type="match status" value="1"/>
</dbReference>
<evidence type="ECO:0000256" key="3">
    <source>
        <dbReference type="ARBA" id="ARBA00022729"/>
    </source>
</evidence>
<dbReference type="STRING" id="1036612.A0A1L9TXI5"/>
<keyword evidence="8" id="KW-0439">Lignin degradation</keyword>
<evidence type="ECO:0000256" key="11">
    <source>
        <dbReference type="ARBA" id="ARBA00026105"/>
    </source>
</evidence>
<name>A0A1L9TXI5_9EURO</name>
<evidence type="ECO:0000256" key="10">
    <source>
        <dbReference type="ARBA" id="ARBA00024511"/>
    </source>
</evidence>
<proteinExistence type="inferred from homology"/>
<evidence type="ECO:0000259" key="15">
    <source>
        <dbReference type="PROSITE" id="PS51294"/>
    </source>
</evidence>
<dbReference type="CDD" id="cd00167">
    <property type="entry name" value="SANT"/>
    <property type="match status" value="1"/>
</dbReference>
<dbReference type="OrthoDB" id="3781271at2759"/>
<keyword evidence="5" id="KW-0805">Transcription regulation</keyword>
<dbReference type="Gene3D" id="3.40.50.1820">
    <property type="entry name" value="alpha/beta hydrolase"/>
    <property type="match status" value="1"/>
</dbReference>
<dbReference type="PANTHER" id="PTHR46621">
    <property type="entry name" value="SNRNA-ACTIVATING PROTEIN COMPLEX SUBUNIT 4"/>
    <property type="match status" value="1"/>
</dbReference>
<dbReference type="Proteomes" id="UP000184356">
    <property type="component" value="Unassembled WGS sequence"/>
</dbReference>
<dbReference type="VEuPathDB" id="FungiDB:ASPSYDRAFT_63802"/>
<dbReference type="InterPro" id="IPR054579">
    <property type="entry name" value="GCE-like_dom"/>
</dbReference>
<comment type="catalytic activity">
    <reaction evidence="10">
        <text>a 4-O-methyl-alpha-D-glucuronosyl ester derivative + H2O = 4-O-methyl-alpha-D-glucuronate derivative + an alcohol + H(+)</text>
        <dbReference type="Rhea" id="RHEA:67452"/>
        <dbReference type="ChEBI" id="CHEBI:15377"/>
        <dbReference type="ChEBI" id="CHEBI:15378"/>
        <dbReference type="ChEBI" id="CHEBI:30879"/>
        <dbReference type="ChEBI" id="CHEBI:171667"/>
        <dbReference type="ChEBI" id="CHEBI:171668"/>
        <dbReference type="EC" id="3.1.1.117"/>
    </reaction>
    <physiologicalReaction direction="left-to-right" evidence="10">
        <dbReference type="Rhea" id="RHEA:67453"/>
    </physiologicalReaction>
</comment>
<gene>
    <name evidence="16" type="ORF">ASPSYDRAFT_63802</name>
</gene>
<keyword evidence="17" id="KW-1185">Reference proteome</keyword>
<dbReference type="PROSITE" id="PS50090">
    <property type="entry name" value="MYB_LIKE"/>
    <property type="match status" value="2"/>
</dbReference>
<dbReference type="ESTHER" id="9euro-a0a1l9txi5">
    <property type="family name" value="Glucuronoyl_esterase"/>
</dbReference>
<dbReference type="InterPro" id="IPR009057">
    <property type="entry name" value="Homeodomain-like_sf"/>
</dbReference>
<organism evidence="16 17">
    <name type="scientific">Aspergillus sydowii CBS 593.65</name>
    <dbReference type="NCBI Taxonomy" id="1036612"/>
    <lineage>
        <taxon>Eukaryota</taxon>
        <taxon>Fungi</taxon>
        <taxon>Dikarya</taxon>
        <taxon>Ascomycota</taxon>
        <taxon>Pezizomycotina</taxon>
        <taxon>Eurotiomycetes</taxon>
        <taxon>Eurotiomycetidae</taxon>
        <taxon>Eurotiales</taxon>
        <taxon>Aspergillaceae</taxon>
        <taxon>Aspergillus</taxon>
        <taxon>Aspergillus subgen. Nidulantes</taxon>
    </lineage>
</organism>
<feature type="signal peptide" evidence="13">
    <location>
        <begin position="1"/>
        <end position="20"/>
    </location>
</feature>
<dbReference type="GO" id="GO:0052689">
    <property type="term" value="F:carboxylic ester hydrolase activity"/>
    <property type="evidence" value="ECO:0007669"/>
    <property type="project" value="UniProtKB-KW"/>
</dbReference>
<evidence type="ECO:0000256" key="6">
    <source>
        <dbReference type="ARBA" id="ARBA00023125"/>
    </source>
</evidence>